<dbReference type="GO" id="GO:0016712">
    <property type="term" value="F:oxidoreductase activity, acting on paired donors, with incorporation or reduction of molecular oxygen, reduced flavin or flavoprotein as one donor, and incorporation of one atom of oxygen"/>
    <property type="evidence" value="ECO:0007669"/>
    <property type="project" value="TreeGrafter"/>
</dbReference>
<dbReference type="SUPFAM" id="SSF48264">
    <property type="entry name" value="Cytochrome P450"/>
    <property type="match status" value="1"/>
</dbReference>
<keyword evidence="5" id="KW-0349">Heme</keyword>
<evidence type="ECO:0000313" key="14">
    <source>
        <dbReference type="RefSeq" id="XP_026545658.1"/>
    </source>
</evidence>
<protein>
    <submittedName>
        <fullName evidence="14">Cytochrome P450 2J2-like</fullName>
    </submittedName>
</protein>
<evidence type="ECO:0000256" key="12">
    <source>
        <dbReference type="ARBA" id="ARBA00023136"/>
    </source>
</evidence>
<dbReference type="Gene3D" id="1.10.630.10">
    <property type="entry name" value="Cytochrome P450"/>
    <property type="match status" value="1"/>
</dbReference>
<reference evidence="14" key="1">
    <citation type="submission" date="2025-08" db="UniProtKB">
        <authorList>
            <consortium name="RefSeq"/>
        </authorList>
    </citation>
    <scope>IDENTIFICATION</scope>
</reference>
<evidence type="ECO:0000256" key="4">
    <source>
        <dbReference type="ARBA" id="ARBA00010617"/>
    </source>
</evidence>
<dbReference type="GO" id="GO:0005506">
    <property type="term" value="F:iron ion binding"/>
    <property type="evidence" value="ECO:0007669"/>
    <property type="project" value="InterPro"/>
</dbReference>
<dbReference type="KEGG" id="nss:113427381"/>
<dbReference type="AlphaFoldDB" id="A0A6J1VYH0"/>
<evidence type="ECO:0000256" key="10">
    <source>
        <dbReference type="ARBA" id="ARBA00023004"/>
    </source>
</evidence>
<keyword evidence="13" id="KW-1185">Reference proteome</keyword>
<keyword evidence="11" id="KW-0503">Monooxygenase</keyword>
<dbReference type="FunFam" id="1.10.630.10:FF:000238">
    <property type="entry name" value="Cytochrome P450 2A6"/>
    <property type="match status" value="1"/>
</dbReference>
<dbReference type="InterPro" id="IPR001128">
    <property type="entry name" value="Cyt_P450"/>
</dbReference>
<dbReference type="PANTHER" id="PTHR24300">
    <property type="entry name" value="CYTOCHROME P450 508A4-RELATED"/>
    <property type="match status" value="1"/>
</dbReference>
<dbReference type="GO" id="GO:0006805">
    <property type="term" value="P:xenobiotic metabolic process"/>
    <property type="evidence" value="ECO:0007669"/>
    <property type="project" value="TreeGrafter"/>
</dbReference>
<dbReference type="PANTHER" id="PTHR24300:SF134">
    <property type="entry name" value="CYTOCHROME P450, FAMILY 2, SUBFAMILY AB, POLYPEPTIDE 2-RELATED"/>
    <property type="match status" value="1"/>
</dbReference>
<name>A0A6J1VYH0_9SAUR</name>
<dbReference type="GO" id="GO:0006082">
    <property type="term" value="P:organic acid metabolic process"/>
    <property type="evidence" value="ECO:0007669"/>
    <property type="project" value="TreeGrafter"/>
</dbReference>
<dbReference type="GO" id="GO:0005789">
    <property type="term" value="C:endoplasmic reticulum membrane"/>
    <property type="evidence" value="ECO:0007669"/>
    <property type="project" value="UniProtKB-SubCell"/>
</dbReference>
<evidence type="ECO:0000256" key="9">
    <source>
        <dbReference type="ARBA" id="ARBA00023002"/>
    </source>
</evidence>
<evidence type="ECO:0000256" key="8">
    <source>
        <dbReference type="ARBA" id="ARBA00022848"/>
    </source>
</evidence>
<dbReference type="RefSeq" id="XP_026545658.1">
    <property type="nucleotide sequence ID" value="XM_026689873.1"/>
</dbReference>
<keyword evidence="7" id="KW-0256">Endoplasmic reticulum</keyword>
<organism evidence="13 14">
    <name type="scientific">Notechis scutatus</name>
    <name type="common">mainland tiger snake</name>
    <dbReference type="NCBI Taxonomy" id="8663"/>
    <lineage>
        <taxon>Eukaryota</taxon>
        <taxon>Metazoa</taxon>
        <taxon>Chordata</taxon>
        <taxon>Craniata</taxon>
        <taxon>Vertebrata</taxon>
        <taxon>Euteleostomi</taxon>
        <taxon>Lepidosauria</taxon>
        <taxon>Squamata</taxon>
        <taxon>Bifurcata</taxon>
        <taxon>Unidentata</taxon>
        <taxon>Episquamata</taxon>
        <taxon>Toxicofera</taxon>
        <taxon>Serpentes</taxon>
        <taxon>Colubroidea</taxon>
        <taxon>Elapidae</taxon>
        <taxon>Hydrophiinae</taxon>
        <taxon>Notechis</taxon>
    </lineage>
</organism>
<accession>A0A6J1VYH0</accession>
<sequence>MFITELLLVAILLSLLMLYLLRQFWFRSHYPSGWLPLPATGSLWKAGIRLYQETLSKQMKEQSGTSKTSVTPYSSIFNDDGGELLKQQKEIGQLILLKHEKEKKGKEKKGVESLVEEEAPRLVETFARVNGQPFDPLNAIIASLCKMVWTVSFSDRSPLEEKDSQQLTDAIESAVKSGGSFVYALHKQFSWLMKYFPGPQKNALSSKELVLSFTKKMIQKHKEAKAMKEPQDFTDFYLSQMEKSKGGQNTIYNEENLAECIFNFLISSAESTAITLQWALLLMASHPDVQDKVHKEIEKVLGSSNAISHQDWKKLPYTSAVIHEIQRTKEAFLFRIIKQCTKDMNIFGFLAPKGTFINPDLNSVLLDPKLWETPEKFNPSHFLDKDGQFVAKKEFQLLTGESDGSLEDKLARAASFTFFINLLKIFVFKLPEGEKKTSEKTRIGLTTCPHSYKICAVPHHKTS</sequence>
<dbReference type="GO" id="GO:0020037">
    <property type="term" value="F:heme binding"/>
    <property type="evidence" value="ECO:0007669"/>
    <property type="project" value="InterPro"/>
</dbReference>
<dbReference type="Proteomes" id="UP000504612">
    <property type="component" value="Unplaced"/>
</dbReference>
<evidence type="ECO:0000256" key="1">
    <source>
        <dbReference type="ARBA" id="ARBA00001971"/>
    </source>
</evidence>
<keyword evidence="10" id="KW-0408">Iron</keyword>
<comment type="cofactor">
    <cofactor evidence="1">
        <name>heme</name>
        <dbReference type="ChEBI" id="CHEBI:30413"/>
    </cofactor>
</comment>
<comment type="subcellular location">
    <subcellularLocation>
        <location evidence="3">Endoplasmic reticulum membrane</location>
        <topology evidence="3">Peripheral membrane protein</topology>
    </subcellularLocation>
    <subcellularLocation>
        <location evidence="2">Microsome membrane</location>
        <topology evidence="2">Peripheral membrane protein</topology>
    </subcellularLocation>
</comment>
<keyword evidence="8" id="KW-0492">Microsome</keyword>
<evidence type="ECO:0000256" key="6">
    <source>
        <dbReference type="ARBA" id="ARBA00022723"/>
    </source>
</evidence>
<proteinExistence type="inferred from homology"/>
<evidence type="ECO:0000256" key="2">
    <source>
        <dbReference type="ARBA" id="ARBA00004174"/>
    </source>
</evidence>
<keyword evidence="12" id="KW-0472">Membrane</keyword>
<dbReference type="PRINTS" id="PR00463">
    <property type="entry name" value="EP450I"/>
</dbReference>
<dbReference type="InterPro" id="IPR050182">
    <property type="entry name" value="Cytochrome_P450_fam2"/>
</dbReference>
<gene>
    <name evidence="14" type="primary">LOC113427381</name>
</gene>
<evidence type="ECO:0000256" key="11">
    <source>
        <dbReference type="ARBA" id="ARBA00023033"/>
    </source>
</evidence>
<evidence type="ECO:0000256" key="7">
    <source>
        <dbReference type="ARBA" id="ARBA00022824"/>
    </source>
</evidence>
<dbReference type="InterPro" id="IPR002401">
    <property type="entry name" value="Cyt_P450_E_grp-I"/>
</dbReference>
<dbReference type="Pfam" id="PF00067">
    <property type="entry name" value="p450"/>
    <property type="match status" value="1"/>
</dbReference>
<dbReference type="GeneID" id="113427381"/>
<dbReference type="InterPro" id="IPR036396">
    <property type="entry name" value="Cyt_P450_sf"/>
</dbReference>
<keyword evidence="9" id="KW-0560">Oxidoreductase</keyword>
<evidence type="ECO:0000313" key="13">
    <source>
        <dbReference type="Proteomes" id="UP000504612"/>
    </source>
</evidence>
<evidence type="ECO:0000256" key="5">
    <source>
        <dbReference type="ARBA" id="ARBA00022617"/>
    </source>
</evidence>
<comment type="similarity">
    <text evidence="4">Belongs to the cytochrome P450 family.</text>
</comment>
<keyword evidence="6" id="KW-0479">Metal-binding</keyword>
<evidence type="ECO:0000256" key="3">
    <source>
        <dbReference type="ARBA" id="ARBA00004406"/>
    </source>
</evidence>